<feature type="transmembrane region" description="Helical" evidence="1">
    <location>
        <begin position="84"/>
        <end position="112"/>
    </location>
</feature>
<dbReference type="EMBL" id="FQZX01000002">
    <property type="protein sequence ID" value="SHK13360.1"/>
    <property type="molecule type" value="Genomic_DNA"/>
</dbReference>
<keyword evidence="4" id="KW-1185">Reference proteome</keyword>
<dbReference type="PANTHER" id="PTHR30221">
    <property type="entry name" value="SMALL-CONDUCTANCE MECHANOSENSITIVE CHANNEL"/>
    <property type="match status" value="1"/>
</dbReference>
<dbReference type="Pfam" id="PF00924">
    <property type="entry name" value="MS_channel_2nd"/>
    <property type="match status" value="1"/>
</dbReference>
<evidence type="ECO:0000313" key="3">
    <source>
        <dbReference type="EMBL" id="SHK13360.1"/>
    </source>
</evidence>
<keyword evidence="1" id="KW-0812">Transmembrane</keyword>
<proteinExistence type="predicted"/>
<name>A0A1M6PZI7_9FLAO</name>
<keyword evidence="1" id="KW-1133">Transmembrane helix</keyword>
<dbReference type="STRING" id="228958.SAMN04488007_2120"/>
<feature type="transmembrane region" description="Helical" evidence="1">
    <location>
        <begin position="53"/>
        <end position="72"/>
    </location>
</feature>
<dbReference type="InterPro" id="IPR010920">
    <property type="entry name" value="LSM_dom_sf"/>
</dbReference>
<evidence type="ECO:0000256" key="1">
    <source>
        <dbReference type="SAM" id="Phobius"/>
    </source>
</evidence>
<dbReference type="OrthoDB" id="5705501at2"/>
<dbReference type="Gene3D" id="1.10.287.1260">
    <property type="match status" value="1"/>
</dbReference>
<protein>
    <submittedName>
        <fullName evidence="3">Mechanosensitive ion channel</fullName>
    </submittedName>
</protein>
<dbReference type="SUPFAM" id="SSF50182">
    <property type="entry name" value="Sm-like ribonucleoproteins"/>
    <property type="match status" value="1"/>
</dbReference>
<reference evidence="4" key="1">
    <citation type="submission" date="2016-11" db="EMBL/GenBank/DDBJ databases">
        <authorList>
            <person name="Varghese N."/>
            <person name="Submissions S."/>
        </authorList>
    </citation>
    <scope>NUCLEOTIDE SEQUENCE [LARGE SCALE GENOMIC DNA]</scope>
    <source>
        <strain evidence="4">DSM 16478</strain>
    </source>
</reference>
<gene>
    <name evidence="3" type="ORF">SAMN04488007_2120</name>
</gene>
<dbReference type="PANTHER" id="PTHR30221:SF8">
    <property type="entry name" value="SMALL-CONDUCTANCE MECHANOSENSITIVE CHANNEL"/>
    <property type="match status" value="1"/>
</dbReference>
<dbReference type="GO" id="GO:0008381">
    <property type="term" value="F:mechanosensitive monoatomic ion channel activity"/>
    <property type="evidence" value="ECO:0007669"/>
    <property type="project" value="InterPro"/>
</dbReference>
<feature type="transmembrane region" description="Helical" evidence="1">
    <location>
        <begin position="12"/>
        <end position="33"/>
    </location>
</feature>
<dbReference type="RefSeq" id="WP_073243949.1">
    <property type="nucleotide sequence ID" value="NZ_CANLFZ010000004.1"/>
</dbReference>
<keyword evidence="1" id="KW-0472">Membrane</keyword>
<feature type="domain" description="Mechanosensitive ion channel MscS" evidence="2">
    <location>
        <begin position="98"/>
        <end position="168"/>
    </location>
</feature>
<sequence>MKEFINEHYNELIYSLIVLIVILVLKVLFATAIRKVSKISDYNPVRTNLILKFTNIALTIIAVVILTLIWSVNYRDLGVMLSSVFAVIGVALFAQWSILSNITAGVIIFFSFPFKIGNTIRILDKELLDPNNTDLDKFVIEDIRAFHLHLRRNNGEILTYPNNLVLQKGVILISTYQQGEFLNTEEEEEQIV</sequence>
<dbReference type="Proteomes" id="UP000184314">
    <property type="component" value="Unassembled WGS sequence"/>
</dbReference>
<dbReference type="GO" id="GO:0016020">
    <property type="term" value="C:membrane"/>
    <property type="evidence" value="ECO:0007669"/>
    <property type="project" value="InterPro"/>
</dbReference>
<dbReference type="InterPro" id="IPR045275">
    <property type="entry name" value="MscS_archaea/bacteria_type"/>
</dbReference>
<evidence type="ECO:0000313" key="4">
    <source>
        <dbReference type="Proteomes" id="UP000184314"/>
    </source>
</evidence>
<dbReference type="InterPro" id="IPR006685">
    <property type="entry name" value="MscS_channel_2nd"/>
</dbReference>
<organism evidence="3 4">
    <name type="scientific">Maribacter aquivivus</name>
    <dbReference type="NCBI Taxonomy" id="228958"/>
    <lineage>
        <taxon>Bacteria</taxon>
        <taxon>Pseudomonadati</taxon>
        <taxon>Bacteroidota</taxon>
        <taxon>Flavobacteriia</taxon>
        <taxon>Flavobacteriales</taxon>
        <taxon>Flavobacteriaceae</taxon>
        <taxon>Maribacter</taxon>
    </lineage>
</organism>
<dbReference type="AlphaFoldDB" id="A0A1M6PZI7"/>
<evidence type="ECO:0000259" key="2">
    <source>
        <dbReference type="Pfam" id="PF00924"/>
    </source>
</evidence>
<accession>A0A1M6PZI7</accession>